<dbReference type="Gene3D" id="3.30.560.10">
    <property type="entry name" value="Glucose Oxidase, domain 3"/>
    <property type="match status" value="1"/>
</dbReference>
<dbReference type="PANTHER" id="PTHR11552">
    <property type="entry name" value="GLUCOSE-METHANOL-CHOLINE GMC OXIDOREDUCTASE"/>
    <property type="match status" value="1"/>
</dbReference>
<reference evidence="10 11" key="1">
    <citation type="submission" date="2024-03" db="EMBL/GenBank/DDBJ databases">
        <title>The Acrasis kona genome and developmental transcriptomes reveal deep origins of eukaryotic multicellular pathways.</title>
        <authorList>
            <person name="Sheikh S."/>
            <person name="Fu C.-J."/>
            <person name="Brown M.W."/>
            <person name="Baldauf S.L."/>
        </authorList>
    </citation>
    <scope>NUCLEOTIDE SEQUENCE [LARGE SCALE GENOMIC DNA]</scope>
    <source>
        <strain evidence="10 11">ATCC MYA-3509</strain>
    </source>
</reference>
<name>A0AAW2ZK05_9EUKA</name>
<dbReference type="Proteomes" id="UP001431209">
    <property type="component" value="Unassembled WGS sequence"/>
</dbReference>
<keyword evidence="3 6" id="KW-0285">Flavoprotein</keyword>
<dbReference type="PROSITE" id="PS00624">
    <property type="entry name" value="GMC_OXRED_2"/>
    <property type="match status" value="1"/>
</dbReference>
<dbReference type="AlphaFoldDB" id="A0AAW2ZK05"/>
<evidence type="ECO:0000256" key="2">
    <source>
        <dbReference type="ARBA" id="ARBA00010790"/>
    </source>
</evidence>
<dbReference type="Gene3D" id="3.50.50.60">
    <property type="entry name" value="FAD/NAD(P)-binding domain"/>
    <property type="match status" value="1"/>
</dbReference>
<evidence type="ECO:0000259" key="8">
    <source>
        <dbReference type="PROSITE" id="PS00623"/>
    </source>
</evidence>
<dbReference type="Pfam" id="PF00732">
    <property type="entry name" value="GMC_oxred_N"/>
    <property type="match status" value="1"/>
</dbReference>
<dbReference type="InterPro" id="IPR000172">
    <property type="entry name" value="GMC_OxRdtase_N"/>
</dbReference>
<comment type="cofactor">
    <cofactor evidence="1 5">
        <name>FAD</name>
        <dbReference type="ChEBI" id="CHEBI:57692"/>
    </cofactor>
</comment>
<dbReference type="SUPFAM" id="SSF51905">
    <property type="entry name" value="FAD/NAD(P)-binding domain"/>
    <property type="match status" value="1"/>
</dbReference>
<evidence type="ECO:0000256" key="4">
    <source>
        <dbReference type="ARBA" id="ARBA00022827"/>
    </source>
</evidence>
<accession>A0AAW2ZK05</accession>
<gene>
    <name evidence="10" type="ORF">AKO1_010527</name>
</gene>
<keyword evidence="7" id="KW-0812">Transmembrane</keyword>
<keyword evidence="7" id="KW-0472">Membrane</keyword>
<dbReference type="Pfam" id="PF05199">
    <property type="entry name" value="GMC_oxred_C"/>
    <property type="match status" value="1"/>
</dbReference>
<comment type="caution">
    <text evidence="10">The sequence shown here is derived from an EMBL/GenBank/DDBJ whole genome shotgun (WGS) entry which is preliminary data.</text>
</comment>
<dbReference type="GO" id="GO:0050660">
    <property type="term" value="F:flavin adenine dinucleotide binding"/>
    <property type="evidence" value="ECO:0007669"/>
    <property type="project" value="InterPro"/>
</dbReference>
<protein>
    <submittedName>
        <fullName evidence="10">Choline dehydrogenase</fullName>
    </submittedName>
</protein>
<dbReference type="EMBL" id="JAOPGA020001582">
    <property type="protein sequence ID" value="KAL0489642.1"/>
    <property type="molecule type" value="Genomic_DNA"/>
</dbReference>
<feature type="binding site" evidence="5">
    <location>
        <position position="287"/>
    </location>
    <ligand>
        <name>FAD</name>
        <dbReference type="ChEBI" id="CHEBI:57692"/>
    </ligand>
</feature>
<dbReference type="PROSITE" id="PS00623">
    <property type="entry name" value="GMC_OXRED_1"/>
    <property type="match status" value="1"/>
</dbReference>
<evidence type="ECO:0000256" key="1">
    <source>
        <dbReference type="ARBA" id="ARBA00001974"/>
    </source>
</evidence>
<evidence type="ECO:0000256" key="5">
    <source>
        <dbReference type="PIRSR" id="PIRSR000137-2"/>
    </source>
</evidence>
<dbReference type="InterPro" id="IPR012132">
    <property type="entry name" value="GMC_OxRdtase"/>
</dbReference>
<feature type="domain" description="Glucose-methanol-choline oxidoreductase N-terminal" evidence="8">
    <location>
        <begin position="132"/>
        <end position="155"/>
    </location>
</feature>
<evidence type="ECO:0000313" key="10">
    <source>
        <dbReference type="EMBL" id="KAL0489642.1"/>
    </source>
</evidence>
<dbReference type="InterPro" id="IPR036188">
    <property type="entry name" value="FAD/NAD-bd_sf"/>
</dbReference>
<proteinExistence type="inferred from homology"/>
<dbReference type="SUPFAM" id="SSF54373">
    <property type="entry name" value="FAD-linked reductases, C-terminal domain"/>
    <property type="match status" value="1"/>
</dbReference>
<evidence type="ECO:0000256" key="3">
    <source>
        <dbReference type="ARBA" id="ARBA00022630"/>
    </source>
</evidence>
<keyword evidence="7" id="KW-1133">Transmembrane helix</keyword>
<feature type="domain" description="Glucose-methanol-choline oxidoreductase N-terminal" evidence="9">
    <location>
        <begin position="328"/>
        <end position="342"/>
    </location>
</feature>
<keyword evidence="11" id="KW-1185">Reference proteome</keyword>
<dbReference type="PIRSF" id="PIRSF000137">
    <property type="entry name" value="Alcohol_oxidase"/>
    <property type="match status" value="1"/>
</dbReference>
<dbReference type="PANTHER" id="PTHR11552:SF147">
    <property type="entry name" value="CHOLINE DEHYDROGENASE, MITOCHONDRIAL"/>
    <property type="match status" value="1"/>
</dbReference>
<dbReference type="InterPro" id="IPR007867">
    <property type="entry name" value="GMC_OxRtase_C"/>
</dbReference>
<evidence type="ECO:0000313" key="11">
    <source>
        <dbReference type="Proteomes" id="UP001431209"/>
    </source>
</evidence>
<sequence length="614" mass="68513">MVSLLVKASLVVAVIAAIFGTVFVRLVTKPDRLIHNISYLLSDEDWFTSSSKTGFDFIVIGAGSSGCVLANRLSNPSHNYSVLLLEAGPSDTRLEISLPIGFPKNLKTEFDWDFETVPQKHVGDRRMFWPRGKTLGGSSSLNAMIYQRGGRYDYDEWNQIHLGQDSKLINKETNEPHWSYQDVLQYFKKSENNQSPDDVDPDYHGYKGEWRITTNNWVHSLTKITIESFANAFGLEINHDTNGKSQWGFGFNQINTFLGRRHSASDAFLTDDVLMRSNLHVRTHAHVTRLLFSDSDPTQVNGVEYVDSRNKSRKIKIRANKEIILSAGAVQSPQILMLSGIGPKQELEKHNIKIVKHLQGVGKNLQDHACCGMYVQVNATSLLAEDNLSNLFRWLLMGTGPFASNGAEGNGFMLSPLGKKLGEQHPDFQLVFLPALHINHGMTKPVERFGQSVGHGISLGYVLLNPKSKGEITLKSSDPFDAPLIDPRYFEDDTDMKKMVEMLLLYRNVTQTDPLKSIVSKELAPGLNVTSEEHIRKAIIDDLITLYHPTSTCKMGDANDPQTVVDYQLRVVGIKNLRVADASIMPQIVRGNTNAPSIMIGEKVSGMILESNSE</sequence>
<comment type="similarity">
    <text evidence="2 6">Belongs to the GMC oxidoreductase family.</text>
</comment>
<evidence type="ECO:0000259" key="9">
    <source>
        <dbReference type="PROSITE" id="PS00624"/>
    </source>
</evidence>
<evidence type="ECO:0000256" key="7">
    <source>
        <dbReference type="SAM" id="Phobius"/>
    </source>
</evidence>
<keyword evidence="4 5" id="KW-0274">FAD</keyword>
<dbReference type="GO" id="GO:0008812">
    <property type="term" value="F:choline dehydrogenase activity"/>
    <property type="evidence" value="ECO:0007669"/>
    <property type="project" value="TreeGrafter"/>
</dbReference>
<organism evidence="10 11">
    <name type="scientific">Acrasis kona</name>
    <dbReference type="NCBI Taxonomy" id="1008807"/>
    <lineage>
        <taxon>Eukaryota</taxon>
        <taxon>Discoba</taxon>
        <taxon>Heterolobosea</taxon>
        <taxon>Tetramitia</taxon>
        <taxon>Eutetramitia</taxon>
        <taxon>Acrasidae</taxon>
        <taxon>Acrasis</taxon>
    </lineage>
</organism>
<evidence type="ECO:0000256" key="6">
    <source>
        <dbReference type="RuleBase" id="RU003968"/>
    </source>
</evidence>
<dbReference type="GO" id="GO:0005743">
    <property type="term" value="C:mitochondrial inner membrane"/>
    <property type="evidence" value="ECO:0007669"/>
    <property type="project" value="TreeGrafter"/>
</dbReference>
<feature type="transmembrane region" description="Helical" evidence="7">
    <location>
        <begin position="6"/>
        <end position="27"/>
    </location>
</feature>